<accession>S0G4F7</accession>
<dbReference type="InterPro" id="IPR005564">
    <property type="entry name" value="Major_capsid_GpE"/>
</dbReference>
<dbReference type="RefSeq" id="WP_006966290.1">
    <property type="nucleotide sequence ID" value="NZ_APJX01000005.1"/>
</dbReference>
<dbReference type="Pfam" id="PF03864">
    <property type="entry name" value="Phage_cap_E"/>
    <property type="match status" value="1"/>
</dbReference>
<name>S0G4F7_9BACT</name>
<dbReference type="Gene3D" id="3.30.1930.10">
    <property type="entry name" value="capsid protein of prophage domain"/>
    <property type="match status" value="1"/>
</dbReference>
<dbReference type="OrthoDB" id="5449178at2"/>
<dbReference type="EMBL" id="APJX01000005">
    <property type="protein sequence ID" value="EMS79202.1"/>
    <property type="molecule type" value="Genomic_DNA"/>
</dbReference>
<dbReference type="AlphaFoldDB" id="S0G4F7"/>
<dbReference type="Gene3D" id="3.15.30.10">
    <property type="entry name" value="putative capsid protein of prophage domain like"/>
    <property type="match status" value="1"/>
</dbReference>
<organism evidence="1 2">
    <name type="scientific">Desulfotignum phosphitoxidans DSM 13687</name>
    <dbReference type="NCBI Taxonomy" id="1286635"/>
    <lineage>
        <taxon>Bacteria</taxon>
        <taxon>Pseudomonadati</taxon>
        <taxon>Thermodesulfobacteriota</taxon>
        <taxon>Desulfobacteria</taxon>
        <taxon>Desulfobacterales</taxon>
        <taxon>Desulfobacteraceae</taxon>
        <taxon>Desulfotignum</taxon>
    </lineage>
</organism>
<evidence type="ECO:0000313" key="1">
    <source>
        <dbReference type="EMBL" id="EMS79202.1"/>
    </source>
</evidence>
<evidence type="ECO:0000313" key="2">
    <source>
        <dbReference type="Proteomes" id="UP000014216"/>
    </source>
</evidence>
<proteinExistence type="predicted"/>
<sequence length="342" mass="38194">MSLEIPDLDWRVQTRAIEQIPTPPRMLQDLVFKEENTHETDTVEVDIEKGGRKMAPFITDLEGGVVVKGTSRSSRVVKTPRIRPKHPMTAKDLLGQRGPGQIYYAGGITDIMAARKKKIATEQRNLKMLIDTRKEWMCAQALTGTLAVSQDNIAFQVDYLMPDAHQITLTGDDKWSATDTAKPRNQVKTWSQMMINALGFGPDLMICGTDAAEKLWTLVENDKAFDARRLSAGEFTWKATSNYMGNLGGIDVYSYGSVYEDAAGDDQNLIPANKIYLIASMARFSIEYGIILDLDAEAQVVGQIFSKAWLEKDPSVLWLLAESRPLPVPWQPEAIIEVQVID</sequence>
<protein>
    <submittedName>
        <fullName evidence="1">Phage major capsid protein E</fullName>
    </submittedName>
</protein>
<reference evidence="1 2" key="1">
    <citation type="journal article" date="2013" name="Genome Announc.">
        <title>Draft Genome Sequence of Desulfotignum phosphitoxidans DSM 13687 Strain FiPS-3.</title>
        <authorList>
            <person name="Poehlein A."/>
            <person name="Daniel R."/>
            <person name="Simeonova D.D."/>
        </authorList>
    </citation>
    <scope>NUCLEOTIDE SEQUENCE [LARGE SCALE GENOMIC DNA]</scope>
    <source>
        <strain evidence="1 2">DSM 13687</strain>
    </source>
</reference>
<comment type="caution">
    <text evidence="1">The sequence shown here is derived from an EMBL/GenBank/DDBJ whole genome shotgun (WGS) entry which is preliminary data.</text>
</comment>
<dbReference type="Proteomes" id="UP000014216">
    <property type="component" value="Unassembled WGS sequence"/>
</dbReference>
<keyword evidence="2" id="KW-1185">Reference proteome</keyword>
<gene>
    <name evidence="1" type="ORF">Dpo_5c01250</name>
</gene>